<protein>
    <submittedName>
        <fullName evidence="3">TIGR03790 family protein</fullName>
    </submittedName>
</protein>
<name>A0A8J7SJ55_9BACT</name>
<feature type="compositionally biased region" description="Basic and acidic residues" evidence="1">
    <location>
        <begin position="519"/>
        <end position="528"/>
    </location>
</feature>
<evidence type="ECO:0000256" key="2">
    <source>
        <dbReference type="SAM" id="SignalP"/>
    </source>
</evidence>
<reference evidence="3" key="1">
    <citation type="submission" date="2021-01" db="EMBL/GenBank/DDBJ databases">
        <title>Modified the classification status of verrucomicrobia.</title>
        <authorList>
            <person name="Feng X."/>
        </authorList>
    </citation>
    <scope>NUCLEOTIDE SEQUENCE</scope>
    <source>
        <strain evidence="3">_KCTC 22039</strain>
    </source>
</reference>
<dbReference type="InterPro" id="IPR022265">
    <property type="entry name" value="CHP03790"/>
</dbReference>
<dbReference type="EMBL" id="JAENIM010000009">
    <property type="protein sequence ID" value="MBK1789970.1"/>
    <property type="molecule type" value="Genomic_DNA"/>
</dbReference>
<gene>
    <name evidence="3" type="ORF">JIN82_02240</name>
</gene>
<evidence type="ECO:0000256" key="1">
    <source>
        <dbReference type="SAM" id="MobiDB-lite"/>
    </source>
</evidence>
<comment type="caution">
    <text evidence="3">The sequence shown here is derived from an EMBL/GenBank/DDBJ whole genome shotgun (WGS) entry which is preliminary data.</text>
</comment>
<dbReference type="Proteomes" id="UP000624703">
    <property type="component" value="Unassembled WGS sequence"/>
</dbReference>
<feature type="chain" id="PRO_5035293795" evidence="2">
    <location>
        <begin position="22"/>
        <end position="528"/>
    </location>
</feature>
<dbReference type="NCBIfam" id="TIGR03790">
    <property type="entry name" value="TIGR03790 family protein"/>
    <property type="match status" value="1"/>
</dbReference>
<organism evidence="3 4">
    <name type="scientific">Persicirhabdus sediminis</name>
    <dbReference type="NCBI Taxonomy" id="454144"/>
    <lineage>
        <taxon>Bacteria</taxon>
        <taxon>Pseudomonadati</taxon>
        <taxon>Verrucomicrobiota</taxon>
        <taxon>Verrucomicrobiia</taxon>
        <taxon>Verrucomicrobiales</taxon>
        <taxon>Verrucomicrobiaceae</taxon>
        <taxon>Persicirhabdus</taxon>
    </lineage>
</organism>
<keyword evidence="2" id="KW-0732">Signal</keyword>
<accession>A0A8J7SJ55</accession>
<feature type="region of interest" description="Disordered" evidence="1">
    <location>
        <begin position="509"/>
        <end position="528"/>
    </location>
</feature>
<evidence type="ECO:0000313" key="3">
    <source>
        <dbReference type="EMBL" id="MBK1789970.1"/>
    </source>
</evidence>
<keyword evidence="4" id="KW-1185">Reference proteome</keyword>
<proteinExistence type="predicted"/>
<sequence>MSKFLKICFIVHCLTALCCLADTAGIDPARVAILYNISEPKSKQLADYYAQQRAIPAENIIGLPLSTKGTISRKDYIESLEKPLRALMIKNGWWQRSRDPKGNFVTTKSKIDVLVCVKGVPYKIARYHEDPDPEKQKKGPSGQQNEAAVDSELAILGIDGIRIEGPLSNKYFDKNIRFSQARLPYMLLVGRIDAPNWQTCIRMIDDAIATEKTGLWGMAYVDIAKKGGAYDAGDKWLETIIHKNNAFGIPTVVDRNKQTFVTNYPMTDAALYYGWYTSKRNGPLLNPDFRFRRGAVAMHLHSYSAANLHNKDAGWSGPILEAGAAATVGNVYEPYLTISHRFDILHDRLMKGYTLVEAAYAAIPALSWQNIVLGDPLYRPFIHIGGSGEVVAEDRYYRALKLAHEEWQMTPDVLVKKLRSRAAEKNIGLFYEAIGLFYQQRRELPVAQAFFSSAQNTYLKPADQIRQVLLQADIQRQEGNKDAAIEILKENLPLFDDIPEAKAITATLNILDPPPPAEPKGKPEANKK</sequence>
<feature type="signal peptide" evidence="2">
    <location>
        <begin position="1"/>
        <end position="21"/>
    </location>
</feature>
<dbReference type="AlphaFoldDB" id="A0A8J7SJ55"/>
<dbReference type="RefSeq" id="WP_200310004.1">
    <property type="nucleotide sequence ID" value="NZ_JAENIM010000009.1"/>
</dbReference>
<evidence type="ECO:0000313" key="4">
    <source>
        <dbReference type="Proteomes" id="UP000624703"/>
    </source>
</evidence>